<reference evidence="1" key="1">
    <citation type="journal article" date="2014" name="Front. Microbiol.">
        <title>High frequency of phylogenetically diverse reductive dehalogenase-homologous genes in deep subseafloor sedimentary metagenomes.</title>
        <authorList>
            <person name="Kawai M."/>
            <person name="Futagami T."/>
            <person name="Toyoda A."/>
            <person name="Takaki Y."/>
            <person name="Nishi S."/>
            <person name="Hori S."/>
            <person name="Arai W."/>
            <person name="Tsubouchi T."/>
            <person name="Morono Y."/>
            <person name="Uchiyama I."/>
            <person name="Ito T."/>
            <person name="Fujiyama A."/>
            <person name="Inagaki F."/>
            <person name="Takami H."/>
        </authorList>
    </citation>
    <scope>NUCLEOTIDE SEQUENCE</scope>
    <source>
        <strain evidence="1">Expedition CK06-06</strain>
    </source>
</reference>
<evidence type="ECO:0000313" key="1">
    <source>
        <dbReference type="EMBL" id="GAG08656.1"/>
    </source>
</evidence>
<feature type="non-terminal residue" evidence="1">
    <location>
        <position position="1"/>
    </location>
</feature>
<accession>X0W7M3</accession>
<protein>
    <submittedName>
        <fullName evidence="1">Uncharacterized protein</fullName>
    </submittedName>
</protein>
<proteinExistence type="predicted"/>
<comment type="caution">
    <text evidence="1">The sequence shown here is derived from an EMBL/GenBank/DDBJ whole genome shotgun (WGS) entry which is preliminary data.</text>
</comment>
<name>X0W7M3_9ZZZZ</name>
<sequence length="42" mass="5150">FIRESSIFNCIELHHKKYKKRYKIYRNLGEKLGELFISFSNV</sequence>
<dbReference type="AlphaFoldDB" id="X0W7M3"/>
<organism evidence="1">
    <name type="scientific">marine sediment metagenome</name>
    <dbReference type="NCBI Taxonomy" id="412755"/>
    <lineage>
        <taxon>unclassified sequences</taxon>
        <taxon>metagenomes</taxon>
        <taxon>ecological metagenomes</taxon>
    </lineage>
</organism>
<gene>
    <name evidence="1" type="ORF">S01H1_40769</name>
</gene>
<dbReference type="EMBL" id="BARS01025827">
    <property type="protein sequence ID" value="GAG08656.1"/>
    <property type="molecule type" value="Genomic_DNA"/>
</dbReference>